<gene>
    <name evidence="2" type="ORF">MANES_14G140500</name>
</gene>
<dbReference type="EMBL" id="CM004400">
    <property type="protein sequence ID" value="OAY31789.1"/>
    <property type="molecule type" value="Genomic_DNA"/>
</dbReference>
<evidence type="ECO:0000256" key="1">
    <source>
        <dbReference type="SAM" id="Phobius"/>
    </source>
</evidence>
<sequence length="110" mass="12137">MKRKEEANIRGRGSQRTDPALVSLRMRLCSRRGGWVLLVGRSPSSPNACGADDFPVVSVKSTALSVYMCLYICIFFHHHHLVFSFSFFASAASASASASALFTKPNRKRL</sequence>
<accession>A0A2C9UL76</accession>
<name>A0A2C9UL76_MANES</name>
<keyword evidence="1" id="KW-0472">Membrane</keyword>
<proteinExistence type="predicted"/>
<protein>
    <recommendedName>
        <fullName evidence="3">Transmembrane protein</fullName>
    </recommendedName>
</protein>
<organism evidence="2">
    <name type="scientific">Manihot esculenta</name>
    <name type="common">Cassava</name>
    <name type="synonym">Jatropha manihot</name>
    <dbReference type="NCBI Taxonomy" id="3983"/>
    <lineage>
        <taxon>Eukaryota</taxon>
        <taxon>Viridiplantae</taxon>
        <taxon>Streptophyta</taxon>
        <taxon>Embryophyta</taxon>
        <taxon>Tracheophyta</taxon>
        <taxon>Spermatophyta</taxon>
        <taxon>Magnoliopsida</taxon>
        <taxon>eudicotyledons</taxon>
        <taxon>Gunneridae</taxon>
        <taxon>Pentapetalae</taxon>
        <taxon>rosids</taxon>
        <taxon>fabids</taxon>
        <taxon>Malpighiales</taxon>
        <taxon>Euphorbiaceae</taxon>
        <taxon>Crotonoideae</taxon>
        <taxon>Manihoteae</taxon>
        <taxon>Manihot</taxon>
    </lineage>
</organism>
<evidence type="ECO:0000313" key="2">
    <source>
        <dbReference type="EMBL" id="OAY31789.1"/>
    </source>
</evidence>
<keyword evidence="1" id="KW-1133">Transmembrane helix</keyword>
<evidence type="ECO:0008006" key="3">
    <source>
        <dbReference type="Google" id="ProtNLM"/>
    </source>
</evidence>
<reference evidence="2" key="1">
    <citation type="submission" date="2016-02" db="EMBL/GenBank/DDBJ databases">
        <title>WGS assembly of Manihot esculenta.</title>
        <authorList>
            <person name="Bredeson J.V."/>
            <person name="Prochnik S.E."/>
            <person name="Lyons J.B."/>
            <person name="Schmutz J."/>
            <person name="Grimwood J."/>
            <person name="Vrebalov J."/>
            <person name="Bart R.S."/>
            <person name="Amuge T."/>
            <person name="Ferguson M.E."/>
            <person name="Green R."/>
            <person name="Putnam N."/>
            <person name="Stites J."/>
            <person name="Rounsley S."/>
            <person name="Rokhsar D.S."/>
        </authorList>
    </citation>
    <scope>NUCLEOTIDE SEQUENCE [LARGE SCALE GENOMIC DNA]</scope>
    <source>
        <tissue evidence="2">Leaf</tissue>
    </source>
</reference>
<keyword evidence="1" id="KW-0812">Transmembrane</keyword>
<feature type="transmembrane region" description="Helical" evidence="1">
    <location>
        <begin position="57"/>
        <end position="77"/>
    </location>
</feature>
<feature type="transmembrane region" description="Helical" evidence="1">
    <location>
        <begin position="83"/>
        <end position="102"/>
    </location>
</feature>
<dbReference type="AlphaFoldDB" id="A0A2C9UL76"/>